<sequence length="152" mass="17693">MHTNHSQHPIKHVKNELDNVFQSFFNDTSLLNHSPWNRFFSSPIACNMKEKKHEYVIEAQIPGMDPAHIDIEVDHNTVTIKGEKKEELKTEDDNDTKMHFIEHSYGAFQRSFSLPNNVDSNAIHADYKNGILYIHVPKTEDDKKRSIKINTH</sequence>
<reference evidence="5" key="1">
    <citation type="submission" date="2016-11" db="EMBL/GenBank/DDBJ databases">
        <authorList>
            <person name="Varghese N."/>
            <person name="Submissions S."/>
        </authorList>
    </citation>
    <scope>NUCLEOTIDE SEQUENCE [LARGE SCALE GENOMIC DNA]</scope>
    <source>
        <strain evidence="5">CGMCC 1.6496</strain>
    </source>
</reference>
<dbReference type="EMBL" id="FQXD01000010">
    <property type="protein sequence ID" value="SHH64648.1"/>
    <property type="molecule type" value="Genomic_DNA"/>
</dbReference>
<dbReference type="PROSITE" id="PS01031">
    <property type="entry name" value="SHSP"/>
    <property type="match status" value="1"/>
</dbReference>
<dbReference type="Gene3D" id="2.60.40.790">
    <property type="match status" value="1"/>
</dbReference>
<gene>
    <name evidence="4" type="ORF">SAMN05421807_11062</name>
</gene>
<dbReference type="Pfam" id="PF00011">
    <property type="entry name" value="HSP20"/>
    <property type="match status" value="1"/>
</dbReference>
<dbReference type="SUPFAM" id="SSF49764">
    <property type="entry name" value="HSP20-like chaperones"/>
    <property type="match status" value="1"/>
</dbReference>
<dbReference type="InterPro" id="IPR008978">
    <property type="entry name" value="HSP20-like_chaperone"/>
</dbReference>
<dbReference type="CDD" id="cd06464">
    <property type="entry name" value="ACD_sHsps-like"/>
    <property type="match status" value="1"/>
</dbReference>
<evidence type="ECO:0000256" key="2">
    <source>
        <dbReference type="RuleBase" id="RU003616"/>
    </source>
</evidence>
<evidence type="ECO:0000256" key="1">
    <source>
        <dbReference type="PROSITE-ProRule" id="PRU00285"/>
    </source>
</evidence>
<evidence type="ECO:0000313" key="4">
    <source>
        <dbReference type="EMBL" id="SHH64648.1"/>
    </source>
</evidence>
<dbReference type="Proteomes" id="UP000184079">
    <property type="component" value="Unassembled WGS sequence"/>
</dbReference>
<dbReference type="OrthoDB" id="1806521at2"/>
<keyword evidence="5" id="KW-1185">Reference proteome</keyword>
<organism evidence="4 5">
    <name type="scientific">Virgibacillus chiguensis</name>
    <dbReference type="NCBI Taxonomy" id="411959"/>
    <lineage>
        <taxon>Bacteria</taxon>
        <taxon>Bacillati</taxon>
        <taxon>Bacillota</taxon>
        <taxon>Bacilli</taxon>
        <taxon>Bacillales</taxon>
        <taxon>Bacillaceae</taxon>
        <taxon>Virgibacillus</taxon>
    </lineage>
</organism>
<evidence type="ECO:0000259" key="3">
    <source>
        <dbReference type="PROSITE" id="PS01031"/>
    </source>
</evidence>
<comment type="similarity">
    <text evidence="1 2">Belongs to the small heat shock protein (HSP20) family.</text>
</comment>
<evidence type="ECO:0000313" key="5">
    <source>
        <dbReference type="Proteomes" id="UP000184079"/>
    </source>
</evidence>
<proteinExistence type="inferred from homology"/>
<feature type="domain" description="SHSP" evidence="3">
    <location>
        <begin position="35"/>
        <end position="152"/>
    </location>
</feature>
<protein>
    <submittedName>
        <fullName evidence="4">HSP20 family protein</fullName>
    </submittedName>
</protein>
<dbReference type="RefSeq" id="WP_073009660.1">
    <property type="nucleotide sequence ID" value="NZ_FQXD01000010.1"/>
</dbReference>
<dbReference type="InterPro" id="IPR031107">
    <property type="entry name" value="Small_HSP"/>
</dbReference>
<dbReference type="AlphaFoldDB" id="A0A1M5UP61"/>
<name>A0A1M5UP61_9BACI</name>
<dbReference type="InterPro" id="IPR002068">
    <property type="entry name" value="A-crystallin/Hsp20_dom"/>
</dbReference>
<dbReference type="PANTHER" id="PTHR11527">
    <property type="entry name" value="HEAT-SHOCK PROTEIN 20 FAMILY MEMBER"/>
    <property type="match status" value="1"/>
</dbReference>
<accession>A0A1M5UP61</accession>